<feature type="domain" description="Glycosyltransferase 2-like" evidence="1">
    <location>
        <begin position="15"/>
        <end position="113"/>
    </location>
</feature>
<dbReference type="PANTHER" id="PTHR43685:SF2">
    <property type="entry name" value="GLYCOSYLTRANSFERASE 2-LIKE DOMAIN-CONTAINING PROTEIN"/>
    <property type="match status" value="1"/>
</dbReference>
<name>A0A7W9CIN1_9CAUL</name>
<dbReference type="Gene3D" id="3.90.550.10">
    <property type="entry name" value="Spore Coat Polysaccharide Biosynthesis Protein SpsA, Chain A"/>
    <property type="match status" value="1"/>
</dbReference>
<evidence type="ECO:0000259" key="1">
    <source>
        <dbReference type="Pfam" id="PF00535"/>
    </source>
</evidence>
<proteinExistence type="predicted"/>
<dbReference type="Proteomes" id="UP000545037">
    <property type="component" value="Unassembled WGS sequence"/>
</dbReference>
<dbReference type="EC" id="2.4.-.-" evidence="2"/>
<dbReference type="InterPro" id="IPR050834">
    <property type="entry name" value="Glycosyltransf_2"/>
</dbReference>
<gene>
    <name evidence="2" type="ORF">GGR13_001951</name>
</gene>
<evidence type="ECO:0000313" key="3">
    <source>
        <dbReference type="Proteomes" id="UP000545037"/>
    </source>
</evidence>
<protein>
    <submittedName>
        <fullName evidence="2">Succinoglycan biosynthesis protein ExoU</fullName>
        <ecNumber evidence="2">2.4.-.-</ecNumber>
    </submittedName>
</protein>
<dbReference type="CDD" id="cd00761">
    <property type="entry name" value="Glyco_tranf_GTA_type"/>
    <property type="match status" value="1"/>
</dbReference>
<accession>A0A7W9CIN1</accession>
<dbReference type="AlphaFoldDB" id="A0A7W9CIN1"/>
<dbReference type="PANTHER" id="PTHR43685">
    <property type="entry name" value="GLYCOSYLTRANSFERASE"/>
    <property type="match status" value="1"/>
</dbReference>
<dbReference type="SUPFAM" id="SSF53448">
    <property type="entry name" value="Nucleotide-diphospho-sugar transferases"/>
    <property type="match status" value="1"/>
</dbReference>
<keyword evidence="2" id="KW-0328">Glycosyltransferase</keyword>
<dbReference type="InterPro" id="IPR001173">
    <property type="entry name" value="Glyco_trans_2-like"/>
</dbReference>
<comment type="caution">
    <text evidence="2">The sequence shown here is derived from an EMBL/GenBank/DDBJ whole genome shotgun (WGS) entry which is preliminary data.</text>
</comment>
<reference evidence="2 3" key="1">
    <citation type="submission" date="2020-08" db="EMBL/GenBank/DDBJ databases">
        <title>Genomic Encyclopedia of Type Strains, Phase IV (KMG-IV): sequencing the most valuable type-strain genomes for metagenomic binning, comparative biology and taxonomic classification.</title>
        <authorList>
            <person name="Goeker M."/>
        </authorList>
    </citation>
    <scope>NUCLEOTIDE SEQUENCE [LARGE SCALE GENOMIC DNA]</scope>
    <source>
        <strain evidence="2 3">DSM 4737</strain>
    </source>
</reference>
<sequence>MKPEVHANVPSTVAVMIAAYNAETTIARAVRSALAEPEVSEVWVIDDVSSDDTANVALQADDGTSRLKVLRQEVNGGPAAARNRALALCTAKWVCVLDSDDYFLPGRIGRLLAVSGDVEMIADELIRVTLDEEPEALTPDPQVGALTEIDLASFIAGNISRRGQYRQELGFIKPLMDRGFLAKNSLAYDTGLRLGEDYHLYARVLAAGGKLRLAGPLGYVAVTREDSLSGRHSIDDLLALRNSDRNLMQLDGLSQEARSALQRHYLGIDQRLQWRRLIEAVKSHDVAGAISTLTSAQVAGYLAVQLAEQGWLRTVGRLRTPS</sequence>
<dbReference type="InterPro" id="IPR029044">
    <property type="entry name" value="Nucleotide-diphossugar_trans"/>
</dbReference>
<evidence type="ECO:0000313" key="2">
    <source>
        <dbReference type="EMBL" id="MBB5746347.1"/>
    </source>
</evidence>
<dbReference type="GO" id="GO:0016757">
    <property type="term" value="F:glycosyltransferase activity"/>
    <property type="evidence" value="ECO:0007669"/>
    <property type="project" value="UniProtKB-KW"/>
</dbReference>
<keyword evidence="3" id="KW-1185">Reference proteome</keyword>
<organism evidence="2 3">
    <name type="scientific">Brevundimonas variabilis</name>
    <dbReference type="NCBI Taxonomy" id="74312"/>
    <lineage>
        <taxon>Bacteria</taxon>
        <taxon>Pseudomonadati</taxon>
        <taxon>Pseudomonadota</taxon>
        <taxon>Alphaproteobacteria</taxon>
        <taxon>Caulobacterales</taxon>
        <taxon>Caulobacteraceae</taxon>
        <taxon>Brevundimonas</taxon>
    </lineage>
</organism>
<dbReference type="EMBL" id="JACHOR010000003">
    <property type="protein sequence ID" value="MBB5746347.1"/>
    <property type="molecule type" value="Genomic_DNA"/>
</dbReference>
<dbReference type="RefSeq" id="WP_183213325.1">
    <property type="nucleotide sequence ID" value="NZ_JACHOR010000003.1"/>
</dbReference>
<dbReference type="Pfam" id="PF00535">
    <property type="entry name" value="Glycos_transf_2"/>
    <property type="match status" value="1"/>
</dbReference>
<keyword evidence="2" id="KW-0808">Transferase</keyword>